<keyword evidence="7" id="KW-0812">Transmembrane</keyword>
<dbReference type="PANTHER" id="PTHR45710">
    <property type="entry name" value="C-TYPE LECTIN DOMAIN-CONTAINING PROTEIN 180"/>
    <property type="match status" value="1"/>
</dbReference>
<keyword evidence="7" id="KW-0472">Membrane</keyword>
<evidence type="ECO:0000256" key="3">
    <source>
        <dbReference type="ARBA" id="ARBA00006250"/>
    </source>
</evidence>
<name>A0A8C6V5F9_NAJNA</name>
<dbReference type="Gene3D" id="3.10.100.10">
    <property type="entry name" value="Mannose-Binding Protein A, subunit A"/>
    <property type="match status" value="1"/>
</dbReference>
<dbReference type="GeneTree" id="ENSGT00940000162705"/>
<proteinExistence type="inferred from homology"/>
<dbReference type="SMART" id="SM00034">
    <property type="entry name" value="CLECT"/>
    <property type="match status" value="1"/>
</dbReference>
<comment type="similarity">
    <text evidence="3">Belongs to the true venom lectin family.</text>
</comment>
<dbReference type="InterPro" id="IPR050828">
    <property type="entry name" value="C-type_lectin/matrix_domain"/>
</dbReference>
<dbReference type="Pfam" id="PF00059">
    <property type="entry name" value="Lectin_C"/>
    <property type="match status" value="1"/>
</dbReference>
<dbReference type="OrthoDB" id="9906043at2759"/>
<dbReference type="AlphaFoldDB" id="A0A8C6V5F9"/>
<keyword evidence="10" id="KW-1185">Reference proteome</keyword>
<dbReference type="InterPro" id="IPR016187">
    <property type="entry name" value="CTDL_fold"/>
</dbReference>
<dbReference type="Ensembl" id="ENSNNAT00000000595.1">
    <property type="protein sequence ID" value="ENSNNAP00000000557.1"/>
    <property type="gene ID" value="ENSNNAG00000000400.1"/>
</dbReference>
<evidence type="ECO:0000259" key="8">
    <source>
        <dbReference type="PROSITE" id="PS50041"/>
    </source>
</evidence>
<organism evidence="9 10">
    <name type="scientific">Naja naja</name>
    <name type="common">Indian cobra</name>
    <dbReference type="NCBI Taxonomy" id="35670"/>
    <lineage>
        <taxon>Eukaryota</taxon>
        <taxon>Metazoa</taxon>
        <taxon>Chordata</taxon>
        <taxon>Craniata</taxon>
        <taxon>Vertebrata</taxon>
        <taxon>Euteleostomi</taxon>
        <taxon>Lepidosauria</taxon>
        <taxon>Squamata</taxon>
        <taxon>Bifurcata</taxon>
        <taxon>Unidentata</taxon>
        <taxon>Episquamata</taxon>
        <taxon>Toxicofera</taxon>
        <taxon>Serpentes</taxon>
        <taxon>Colubroidea</taxon>
        <taxon>Elapidae</taxon>
        <taxon>Elapinae</taxon>
        <taxon>Naja</taxon>
    </lineage>
</organism>
<dbReference type="SUPFAM" id="SSF56436">
    <property type="entry name" value="C-type lectin-like"/>
    <property type="match status" value="1"/>
</dbReference>
<dbReference type="GO" id="GO:0030246">
    <property type="term" value="F:carbohydrate binding"/>
    <property type="evidence" value="ECO:0007669"/>
    <property type="project" value="UniProtKB-KW"/>
</dbReference>
<comment type="subcellular location">
    <subcellularLocation>
        <location evidence="1">Cell membrane</location>
        <topology evidence="1">Single-pass type II membrane protein</topology>
    </subcellularLocation>
    <subcellularLocation>
        <location evidence="2">Secreted</location>
    </subcellularLocation>
</comment>
<feature type="domain" description="C-type lectin" evidence="8">
    <location>
        <begin position="118"/>
        <end position="221"/>
    </location>
</feature>
<dbReference type="Proteomes" id="UP000694559">
    <property type="component" value="Unplaced"/>
</dbReference>
<dbReference type="OMA" id="FCAYIDG"/>
<dbReference type="InterPro" id="IPR016186">
    <property type="entry name" value="C-type_lectin-like/link_sf"/>
</dbReference>
<evidence type="ECO:0000313" key="10">
    <source>
        <dbReference type="Proteomes" id="UP000694559"/>
    </source>
</evidence>
<dbReference type="GO" id="GO:0005886">
    <property type="term" value="C:plasma membrane"/>
    <property type="evidence" value="ECO:0007669"/>
    <property type="project" value="UniProtKB-SubCell"/>
</dbReference>
<keyword evidence="4" id="KW-0964">Secreted</keyword>
<dbReference type="GO" id="GO:0005576">
    <property type="term" value="C:extracellular region"/>
    <property type="evidence" value="ECO:0007669"/>
    <property type="project" value="UniProtKB-SubCell"/>
</dbReference>
<protein>
    <recommendedName>
        <fullName evidence="8">C-type lectin domain-containing protein</fullName>
    </recommendedName>
</protein>
<keyword evidence="5" id="KW-0430">Lectin</keyword>
<evidence type="ECO:0000256" key="1">
    <source>
        <dbReference type="ARBA" id="ARBA00004401"/>
    </source>
</evidence>
<evidence type="ECO:0000313" key="9">
    <source>
        <dbReference type="Ensembl" id="ENSNNAP00000000557.1"/>
    </source>
</evidence>
<dbReference type="InterPro" id="IPR033992">
    <property type="entry name" value="NKR-like_CTLD"/>
</dbReference>
<keyword evidence="7" id="KW-1133">Transmembrane helix</keyword>
<evidence type="ECO:0000256" key="4">
    <source>
        <dbReference type="ARBA" id="ARBA00022525"/>
    </source>
</evidence>
<evidence type="ECO:0000256" key="6">
    <source>
        <dbReference type="SAM" id="MobiDB-lite"/>
    </source>
</evidence>
<evidence type="ECO:0000256" key="2">
    <source>
        <dbReference type="ARBA" id="ARBA00004613"/>
    </source>
</evidence>
<sequence>MREEERNPRELHAQVPQEVPSAKKAWRTPRIITEDDSGYCEPWIAKTTSTSSGNSDAKSPCNAHRNKAVISKGRKIIAAFLTTTLILVIILLAVLITKLCLPCHSTVSAACPDFWIGYRRKCFYVSKEERNWPLSLETCSSLNASLAVVDTQKELDFWVEIFSPFHYWFGLSREINQLWKWLNGTEFKNQFAVRGEGFCAYIDGKGASSTVCSMEKRFLCSRPESCSKSG</sequence>
<dbReference type="InterPro" id="IPR001304">
    <property type="entry name" value="C-type_lectin-like"/>
</dbReference>
<dbReference type="PANTHER" id="PTHR45710:SF35">
    <property type="entry name" value="C-TYPE LECTIN DOMAIN FAMILY 2 MEMBER D"/>
    <property type="match status" value="1"/>
</dbReference>
<feature type="region of interest" description="Disordered" evidence="6">
    <location>
        <begin position="1"/>
        <end position="24"/>
    </location>
</feature>
<evidence type="ECO:0000256" key="7">
    <source>
        <dbReference type="SAM" id="Phobius"/>
    </source>
</evidence>
<dbReference type="CDD" id="cd03593">
    <property type="entry name" value="CLECT_NK_receptors_like"/>
    <property type="match status" value="1"/>
</dbReference>
<evidence type="ECO:0000256" key="5">
    <source>
        <dbReference type="ARBA" id="ARBA00022734"/>
    </source>
</evidence>
<feature type="transmembrane region" description="Helical" evidence="7">
    <location>
        <begin position="76"/>
        <end position="96"/>
    </location>
</feature>
<reference evidence="9" key="1">
    <citation type="submission" date="2025-08" db="UniProtKB">
        <authorList>
            <consortium name="Ensembl"/>
        </authorList>
    </citation>
    <scope>IDENTIFICATION</scope>
</reference>
<dbReference type="PROSITE" id="PS50041">
    <property type="entry name" value="C_TYPE_LECTIN_2"/>
    <property type="match status" value="1"/>
</dbReference>
<accession>A0A8C6V5F9</accession>
<reference evidence="9" key="2">
    <citation type="submission" date="2025-09" db="UniProtKB">
        <authorList>
            <consortium name="Ensembl"/>
        </authorList>
    </citation>
    <scope>IDENTIFICATION</scope>
</reference>
<feature type="compositionally biased region" description="Basic and acidic residues" evidence="6">
    <location>
        <begin position="1"/>
        <end position="12"/>
    </location>
</feature>